<evidence type="ECO:0000313" key="2">
    <source>
        <dbReference type="EMBL" id="JAD15349.1"/>
    </source>
</evidence>
<organism evidence="2">
    <name type="scientific">Arundo donax</name>
    <name type="common">Giant reed</name>
    <name type="synonym">Donax arundinaceus</name>
    <dbReference type="NCBI Taxonomy" id="35708"/>
    <lineage>
        <taxon>Eukaryota</taxon>
        <taxon>Viridiplantae</taxon>
        <taxon>Streptophyta</taxon>
        <taxon>Embryophyta</taxon>
        <taxon>Tracheophyta</taxon>
        <taxon>Spermatophyta</taxon>
        <taxon>Magnoliopsida</taxon>
        <taxon>Liliopsida</taxon>
        <taxon>Poales</taxon>
        <taxon>Poaceae</taxon>
        <taxon>PACMAD clade</taxon>
        <taxon>Arundinoideae</taxon>
        <taxon>Arundineae</taxon>
        <taxon>Arundo</taxon>
    </lineage>
</organism>
<evidence type="ECO:0000256" key="1">
    <source>
        <dbReference type="SAM" id="MobiDB-lite"/>
    </source>
</evidence>
<sequence length="111" mass="11783">MHLAKQKGEGMRMGVEPRRQGMTAARRRCPGRVPARCRHGCGLASQLTNEGPCTSPPATEGFSAPTGTGTNVHHGWQGRAPRASAGKASDARLAREGPHALPPARERAARR</sequence>
<feature type="region of interest" description="Disordered" evidence="1">
    <location>
        <begin position="1"/>
        <end position="111"/>
    </location>
</feature>
<dbReference type="EMBL" id="GBRH01282546">
    <property type="protein sequence ID" value="JAD15349.1"/>
    <property type="molecule type" value="Transcribed_RNA"/>
</dbReference>
<proteinExistence type="predicted"/>
<reference evidence="2" key="1">
    <citation type="submission" date="2014-09" db="EMBL/GenBank/DDBJ databases">
        <authorList>
            <person name="Magalhaes I.L.F."/>
            <person name="Oliveira U."/>
            <person name="Santos F.R."/>
            <person name="Vidigal T.H.D.A."/>
            <person name="Brescovit A.D."/>
            <person name="Santos A.J."/>
        </authorList>
    </citation>
    <scope>NUCLEOTIDE SEQUENCE</scope>
    <source>
        <tissue evidence="2">Shoot tissue taken approximately 20 cm above the soil surface</tissue>
    </source>
</reference>
<feature type="compositionally biased region" description="Basic and acidic residues" evidence="1">
    <location>
        <begin position="1"/>
        <end position="19"/>
    </location>
</feature>
<feature type="compositionally biased region" description="Basic and acidic residues" evidence="1">
    <location>
        <begin position="89"/>
        <end position="111"/>
    </location>
</feature>
<accession>A0A0A8XNW8</accession>
<feature type="compositionally biased region" description="Basic residues" evidence="1">
    <location>
        <begin position="25"/>
        <end position="39"/>
    </location>
</feature>
<dbReference type="AlphaFoldDB" id="A0A0A8XNW8"/>
<name>A0A0A8XNW8_ARUDO</name>
<protein>
    <submittedName>
        <fullName evidence="2">Uncharacterized protein</fullName>
    </submittedName>
</protein>
<reference evidence="2" key="2">
    <citation type="journal article" date="2015" name="Data Brief">
        <title>Shoot transcriptome of the giant reed, Arundo donax.</title>
        <authorList>
            <person name="Barrero R.A."/>
            <person name="Guerrero F.D."/>
            <person name="Moolhuijzen P."/>
            <person name="Goolsby J.A."/>
            <person name="Tidwell J."/>
            <person name="Bellgard S.E."/>
            <person name="Bellgard M.I."/>
        </authorList>
    </citation>
    <scope>NUCLEOTIDE SEQUENCE</scope>
    <source>
        <tissue evidence="2">Shoot tissue taken approximately 20 cm above the soil surface</tissue>
    </source>
</reference>